<evidence type="ECO:0000313" key="2">
    <source>
        <dbReference type="EMBL" id="UVE51458.1"/>
    </source>
</evidence>
<accession>A0A1H7KSL7</accession>
<organism evidence="1 3">
    <name type="scientific">Haloferax larsenii</name>
    <dbReference type="NCBI Taxonomy" id="302484"/>
    <lineage>
        <taxon>Archaea</taxon>
        <taxon>Methanobacteriati</taxon>
        <taxon>Methanobacteriota</taxon>
        <taxon>Stenosarchaea group</taxon>
        <taxon>Halobacteria</taxon>
        <taxon>Halobacteriales</taxon>
        <taxon>Haloferacaceae</taxon>
        <taxon>Haloferax</taxon>
    </lineage>
</organism>
<keyword evidence="4" id="KW-1185">Reference proteome</keyword>
<dbReference type="OrthoDB" id="213643at2157"/>
<protein>
    <submittedName>
        <fullName evidence="1">Uncharacterized protein</fullName>
    </submittedName>
</protein>
<dbReference type="Proteomes" id="UP001058330">
    <property type="component" value="Chromosome"/>
</dbReference>
<dbReference type="RefSeq" id="WP_007544435.1">
    <property type="nucleotide sequence ID" value="NZ_CP078063.1"/>
</dbReference>
<gene>
    <name evidence="2" type="ORF">KU306_06160</name>
    <name evidence="1" type="ORF">SAMN04488691_102100</name>
</gene>
<dbReference type="Proteomes" id="UP000183894">
    <property type="component" value="Unassembled WGS sequence"/>
</dbReference>
<name>A0A1H7KSL7_HALLR</name>
<proteinExistence type="predicted"/>
<evidence type="ECO:0000313" key="3">
    <source>
        <dbReference type="Proteomes" id="UP000183894"/>
    </source>
</evidence>
<dbReference type="AlphaFoldDB" id="A0A1H7KSL7"/>
<dbReference type="EMBL" id="FOAD01000002">
    <property type="protein sequence ID" value="SEK89742.1"/>
    <property type="molecule type" value="Genomic_DNA"/>
</dbReference>
<evidence type="ECO:0000313" key="4">
    <source>
        <dbReference type="Proteomes" id="UP001058330"/>
    </source>
</evidence>
<dbReference type="EMBL" id="CP078063">
    <property type="protein sequence ID" value="UVE51458.1"/>
    <property type="molecule type" value="Genomic_DNA"/>
</dbReference>
<reference evidence="1 3" key="1">
    <citation type="submission" date="2016-10" db="EMBL/GenBank/DDBJ databases">
        <authorList>
            <person name="de Groot N.N."/>
        </authorList>
    </citation>
    <scope>NUCLEOTIDE SEQUENCE [LARGE SCALE GENOMIC DNA]</scope>
    <source>
        <strain evidence="1 3">CDM_5</strain>
    </source>
</reference>
<dbReference type="Pfam" id="PF23367">
    <property type="entry name" value="DUF7091"/>
    <property type="match status" value="1"/>
</dbReference>
<dbReference type="InterPro" id="IPR055517">
    <property type="entry name" value="DUF7091"/>
</dbReference>
<reference evidence="2" key="2">
    <citation type="submission" date="2021-07" db="EMBL/GenBank/DDBJ databases">
        <title>Studies on halocins as antimicrobial molecules from haloarchaea.</title>
        <authorList>
            <person name="Kumar S."/>
            <person name="Khare S.K."/>
        </authorList>
    </citation>
    <scope>NUCLEOTIDE SEQUENCE</scope>
    <source>
        <strain evidence="2">NCIM 5678</strain>
    </source>
</reference>
<dbReference type="GeneID" id="74528464"/>
<sequence length="94" mass="10476">MDDRLESIIRSAARTAGKRYEEVKRAYSDGRSSSDAVDSLPKDAEGRAKIVCRRHAERRAVAIDAKGRPACFDPDHPDCQGCVEDVREGIVETW</sequence>
<evidence type="ECO:0000313" key="1">
    <source>
        <dbReference type="EMBL" id="SEK89742.1"/>
    </source>
</evidence>